<dbReference type="PANTHER" id="PTHR33169:SF14">
    <property type="entry name" value="TRANSCRIPTIONAL REGULATOR RV3488"/>
    <property type="match status" value="1"/>
</dbReference>
<dbReference type="InterPro" id="IPR052509">
    <property type="entry name" value="Metal_resp_DNA-bind_regulator"/>
</dbReference>
<dbReference type="InterPro" id="IPR036388">
    <property type="entry name" value="WH-like_DNA-bd_sf"/>
</dbReference>
<protein>
    <submittedName>
        <fullName evidence="2">Transcriptional regulator, PadR-like protein family</fullName>
    </submittedName>
</protein>
<dbReference type="Pfam" id="PF03551">
    <property type="entry name" value="PadR"/>
    <property type="match status" value="1"/>
</dbReference>
<feature type="domain" description="Transcription regulator PadR N-terminal" evidence="1">
    <location>
        <begin position="44"/>
        <end position="117"/>
    </location>
</feature>
<evidence type="ECO:0000313" key="3">
    <source>
        <dbReference type="Proteomes" id="UP000033947"/>
    </source>
</evidence>
<dbReference type="Gene3D" id="1.10.10.10">
    <property type="entry name" value="Winged helix-like DNA-binding domain superfamily/Winged helix DNA-binding domain"/>
    <property type="match status" value="1"/>
</dbReference>
<reference evidence="2 3" key="1">
    <citation type="journal article" date="2015" name="Nature">
        <title>rRNA introns, odd ribosomes, and small enigmatic genomes across a large radiation of phyla.</title>
        <authorList>
            <person name="Brown C.T."/>
            <person name="Hug L.A."/>
            <person name="Thomas B.C."/>
            <person name="Sharon I."/>
            <person name="Castelle C.J."/>
            <person name="Singh A."/>
            <person name="Wilkins M.J."/>
            <person name="Williams K.H."/>
            <person name="Banfield J.F."/>
        </authorList>
    </citation>
    <scope>NUCLEOTIDE SEQUENCE [LARGE SCALE GENOMIC DNA]</scope>
</reference>
<dbReference type="PANTHER" id="PTHR33169">
    <property type="entry name" value="PADR-FAMILY TRANSCRIPTIONAL REGULATOR"/>
    <property type="match status" value="1"/>
</dbReference>
<evidence type="ECO:0000259" key="1">
    <source>
        <dbReference type="Pfam" id="PF03551"/>
    </source>
</evidence>
<dbReference type="SUPFAM" id="SSF46785">
    <property type="entry name" value="Winged helix' DNA-binding domain"/>
    <property type="match status" value="1"/>
</dbReference>
<dbReference type="Proteomes" id="UP000033947">
    <property type="component" value="Unassembled WGS sequence"/>
</dbReference>
<name>A0A0G0VP61_UNCKA</name>
<proteinExistence type="predicted"/>
<dbReference type="InterPro" id="IPR005149">
    <property type="entry name" value="Tscrpt_reg_PadR_N"/>
</dbReference>
<comment type="caution">
    <text evidence="2">The sequence shown here is derived from an EMBL/GenBank/DDBJ whole genome shotgun (WGS) entry which is preliminary data.</text>
</comment>
<accession>A0A0G0VP61</accession>
<dbReference type="AlphaFoldDB" id="A0A0G0VP61"/>
<evidence type="ECO:0000313" key="2">
    <source>
        <dbReference type="EMBL" id="KKS02694.1"/>
    </source>
</evidence>
<dbReference type="InterPro" id="IPR036390">
    <property type="entry name" value="WH_DNA-bd_sf"/>
</dbReference>
<gene>
    <name evidence="2" type="ORF">UU55_C0012G0017</name>
</gene>
<organism evidence="2 3">
    <name type="scientific">candidate division WWE3 bacterium GW2011_GWC2_41_23</name>
    <dbReference type="NCBI Taxonomy" id="1619123"/>
    <lineage>
        <taxon>Bacteria</taxon>
        <taxon>Katanobacteria</taxon>
    </lineage>
</organism>
<sequence>MIKQNKNNIQHKCKNTDGVKCPAKSELVNKKFGYPERGWIQLLILKNIYDAPLYGYDLMKNLKTASTRTSKIKSGSMYTTLRRMEEQGLLKSKWDESDIGPARRTYFPTRKGKDYLKNWLRIINDRIGIVNDLIKFYKDSFHE</sequence>
<dbReference type="EMBL" id="LCBB01000012">
    <property type="protein sequence ID" value="KKS02694.1"/>
    <property type="molecule type" value="Genomic_DNA"/>
</dbReference>